<accession>A0A445IUW5</accession>
<dbReference type="PANTHER" id="PTHR38353">
    <property type="entry name" value="TROPOMYOSIN"/>
    <property type="match status" value="1"/>
</dbReference>
<keyword evidence="2" id="KW-1185">Reference proteome</keyword>
<dbReference type="Proteomes" id="UP000289340">
    <property type="component" value="Chromosome 9"/>
</dbReference>
<evidence type="ECO:0000313" key="2">
    <source>
        <dbReference type="Proteomes" id="UP000289340"/>
    </source>
</evidence>
<dbReference type="PANTHER" id="PTHR38353:SF2">
    <property type="entry name" value="TROPOMYOSIN"/>
    <property type="match status" value="1"/>
</dbReference>
<proteinExistence type="predicted"/>
<comment type="caution">
    <text evidence="1">The sequence shown here is derived from an EMBL/GenBank/DDBJ whole genome shotgun (WGS) entry which is preliminary data.</text>
</comment>
<protein>
    <submittedName>
        <fullName evidence="1">Uncharacterized protein</fullName>
    </submittedName>
</protein>
<sequence>MYTYNDKVRGMLTVTSLIDVTTLDLIQQERVGLSAKLSEKRAYYSKVAEDMNAKLQKQQVTGKAVGQKSKVEGKAGANDNLVMDSMVDYFFHQCILHEVGIW</sequence>
<name>A0A445IUW5_GLYSO</name>
<organism evidence="1 2">
    <name type="scientific">Glycine soja</name>
    <name type="common">Wild soybean</name>
    <dbReference type="NCBI Taxonomy" id="3848"/>
    <lineage>
        <taxon>Eukaryota</taxon>
        <taxon>Viridiplantae</taxon>
        <taxon>Streptophyta</taxon>
        <taxon>Embryophyta</taxon>
        <taxon>Tracheophyta</taxon>
        <taxon>Spermatophyta</taxon>
        <taxon>Magnoliopsida</taxon>
        <taxon>eudicotyledons</taxon>
        <taxon>Gunneridae</taxon>
        <taxon>Pentapetalae</taxon>
        <taxon>rosids</taxon>
        <taxon>fabids</taxon>
        <taxon>Fabales</taxon>
        <taxon>Fabaceae</taxon>
        <taxon>Papilionoideae</taxon>
        <taxon>50 kb inversion clade</taxon>
        <taxon>NPAAA clade</taxon>
        <taxon>indigoferoid/millettioid clade</taxon>
        <taxon>Phaseoleae</taxon>
        <taxon>Glycine</taxon>
        <taxon>Glycine subgen. Soja</taxon>
    </lineage>
</organism>
<gene>
    <name evidence="1" type="ORF">D0Y65_022754</name>
</gene>
<evidence type="ECO:0000313" key="1">
    <source>
        <dbReference type="EMBL" id="RZB89918.1"/>
    </source>
</evidence>
<dbReference type="EMBL" id="QZWG01000009">
    <property type="protein sequence ID" value="RZB89918.1"/>
    <property type="molecule type" value="Genomic_DNA"/>
</dbReference>
<dbReference type="AlphaFoldDB" id="A0A445IUW5"/>
<reference evidence="1 2" key="1">
    <citation type="submission" date="2018-09" db="EMBL/GenBank/DDBJ databases">
        <title>A high-quality reference genome of wild soybean provides a powerful tool to mine soybean genomes.</title>
        <authorList>
            <person name="Xie M."/>
            <person name="Chung C.Y.L."/>
            <person name="Li M.-W."/>
            <person name="Wong F.-L."/>
            <person name="Chan T.-F."/>
            <person name="Lam H.-M."/>
        </authorList>
    </citation>
    <scope>NUCLEOTIDE SEQUENCE [LARGE SCALE GENOMIC DNA]</scope>
    <source>
        <strain evidence="2">cv. W05</strain>
        <tissue evidence="1">Hypocotyl of etiolated seedlings</tissue>
    </source>
</reference>